<evidence type="ECO:0000313" key="3">
    <source>
        <dbReference type="Proteomes" id="UP000242699"/>
    </source>
</evidence>
<name>A0A2T2WPY2_9FIRM</name>
<evidence type="ECO:0008006" key="4">
    <source>
        <dbReference type="Google" id="ProtNLM"/>
    </source>
</evidence>
<proteinExistence type="predicted"/>
<evidence type="ECO:0000313" key="2">
    <source>
        <dbReference type="EMBL" id="PSR24300.1"/>
    </source>
</evidence>
<dbReference type="AlphaFoldDB" id="A0A2T2WPY2"/>
<evidence type="ECO:0000256" key="1">
    <source>
        <dbReference type="SAM" id="Phobius"/>
    </source>
</evidence>
<comment type="caution">
    <text evidence="2">The sequence shown here is derived from an EMBL/GenBank/DDBJ whole genome shotgun (WGS) entry which is preliminary data.</text>
</comment>
<accession>A0A2T2WPY2</accession>
<keyword evidence="1" id="KW-0812">Transmembrane</keyword>
<dbReference type="EMBL" id="PXYT01000083">
    <property type="protein sequence ID" value="PSR24300.1"/>
    <property type="molecule type" value="Genomic_DNA"/>
</dbReference>
<protein>
    <recommendedName>
        <fullName evidence="4">SHOCT domain-containing protein</fullName>
    </recommendedName>
</protein>
<sequence length="72" mass="8989">MFWTHVFWGFVIFIIVRRIMRKRRERRRSRTLPSDHFLKLVQERYVRGEITLADMEQRVERLLRSQEPGKTE</sequence>
<keyword evidence="1" id="KW-1133">Transmembrane helix</keyword>
<gene>
    <name evidence="2" type="ORF">C7B43_19395</name>
</gene>
<dbReference type="InterPro" id="IPR033788">
    <property type="entry name" value="VbhA-like"/>
</dbReference>
<keyword evidence="1" id="KW-0472">Membrane</keyword>
<feature type="transmembrane region" description="Helical" evidence="1">
    <location>
        <begin position="6"/>
        <end position="20"/>
    </location>
</feature>
<reference evidence="2 3" key="1">
    <citation type="journal article" date="2014" name="BMC Genomics">
        <title>Comparison of environmental and isolate Sulfobacillus genomes reveals diverse carbon, sulfur, nitrogen, and hydrogen metabolisms.</title>
        <authorList>
            <person name="Justice N.B."/>
            <person name="Norman A."/>
            <person name="Brown C.T."/>
            <person name="Singh A."/>
            <person name="Thomas B.C."/>
            <person name="Banfield J.F."/>
        </authorList>
    </citation>
    <scope>NUCLEOTIDE SEQUENCE [LARGE SCALE GENOMIC DNA]</scope>
    <source>
        <strain evidence="2">AMDSBA1</strain>
    </source>
</reference>
<dbReference type="CDD" id="cd11586">
    <property type="entry name" value="VbhA_like"/>
    <property type="match status" value="1"/>
</dbReference>
<organism evidence="2 3">
    <name type="scientific">Sulfobacillus benefaciens</name>
    <dbReference type="NCBI Taxonomy" id="453960"/>
    <lineage>
        <taxon>Bacteria</taxon>
        <taxon>Bacillati</taxon>
        <taxon>Bacillota</taxon>
        <taxon>Clostridia</taxon>
        <taxon>Eubacteriales</taxon>
        <taxon>Clostridiales Family XVII. Incertae Sedis</taxon>
        <taxon>Sulfobacillus</taxon>
    </lineage>
</organism>
<dbReference type="Proteomes" id="UP000242699">
    <property type="component" value="Unassembled WGS sequence"/>
</dbReference>